<proteinExistence type="inferred from homology"/>
<dbReference type="GO" id="GO:0017004">
    <property type="term" value="P:cytochrome complex assembly"/>
    <property type="evidence" value="ECO:0007669"/>
    <property type="project" value="InterPro"/>
</dbReference>
<feature type="transmembrane region" description="Helical" evidence="6">
    <location>
        <begin position="127"/>
        <end position="157"/>
    </location>
</feature>
<keyword evidence="11" id="KW-1185">Reference proteome</keyword>
<evidence type="ECO:0000313" key="8">
    <source>
        <dbReference type="EMBL" id="KRT87301.1"/>
    </source>
</evidence>
<protein>
    <submittedName>
        <fullName evidence="8 9">Cytochrome C biogenesis protein CcdA</fullName>
    </submittedName>
</protein>
<feature type="transmembrane region" description="Helical" evidence="6">
    <location>
        <begin position="163"/>
        <end position="185"/>
    </location>
</feature>
<dbReference type="Proteomes" id="UP001341297">
    <property type="component" value="Unassembled WGS sequence"/>
</dbReference>
<evidence type="ECO:0000259" key="7">
    <source>
        <dbReference type="Pfam" id="PF02683"/>
    </source>
</evidence>
<keyword evidence="5 6" id="KW-0472">Membrane</keyword>
<dbReference type="EMBL" id="JARRTL010000005">
    <property type="protein sequence ID" value="MEC0483480.1"/>
    <property type="molecule type" value="Genomic_DNA"/>
</dbReference>
<evidence type="ECO:0000313" key="9">
    <source>
        <dbReference type="EMBL" id="MEC0483480.1"/>
    </source>
</evidence>
<dbReference type="OrthoDB" id="9803065at2"/>
<comment type="subcellular location">
    <subcellularLocation>
        <location evidence="1">Membrane</location>
        <topology evidence="1">Multi-pass membrane protein</topology>
    </subcellularLocation>
</comment>
<feature type="transmembrane region" description="Helical" evidence="6">
    <location>
        <begin position="197"/>
        <end position="215"/>
    </location>
</feature>
<keyword evidence="3 6" id="KW-0812">Transmembrane</keyword>
<dbReference type="PANTHER" id="PTHR31272:SF4">
    <property type="entry name" value="CYTOCHROME C-TYPE BIOGENESIS PROTEIN HI_1454-RELATED"/>
    <property type="match status" value="1"/>
</dbReference>
<dbReference type="AlphaFoldDB" id="A0A0J6HV53"/>
<feature type="transmembrane region" description="Helical" evidence="6">
    <location>
        <begin position="6"/>
        <end position="32"/>
    </location>
</feature>
<evidence type="ECO:0000256" key="2">
    <source>
        <dbReference type="ARBA" id="ARBA00006143"/>
    </source>
</evidence>
<comment type="caution">
    <text evidence="8">The sequence shown here is derived from an EMBL/GenBank/DDBJ whole genome shotgun (WGS) entry which is preliminary data.</text>
</comment>
<reference evidence="8" key="2">
    <citation type="submission" date="2015-10" db="EMBL/GenBank/DDBJ databases">
        <authorList>
            <person name="Gilbert D.G."/>
        </authorList>
    </citation>
    <scope>NUCLEOTIDE SEQUENCE</scope>
    <source>
        <strain evidence="8">GO-13</strain>
    </source>
</reference>
<evidence type="ECO:0000256" key="4">
    <source>
        <dbReference type="ARBA" id="ARBA00022989"/>
    </source>
</evidence>
<dbReference type="STRING" id="1664069.BGLY_2255"/>
<dbReference type="RefSeq" id="WP_048355578.1">
    <property type="nucleotide sequence ID" value="NZ_CP095476.1"/>
</dbReference>
<dbReference type="GO" id="GO:0016020">
    <property type="term" value="C:membrane"/>
    <property type="evidence" value="ECO:0007669"/>
    <property type="project" value="UniProtKB-SubCell"/>
</dbReference>
<dbReference type="PANTHER" id="PTHR31272">
    <property type="entry name" value="CYTOCHROME C-TYPE BIOGENESIS PROTEIN HI_1454-RELATED"/>
    <property type="match status" value="1"/>
</dbReference>
<reference evidence="9 11" key="3">
    <citation type="submission" date="2023-03" db="EMBL/GenBank/DDBJ databases">
        <title>Agriculturally important microbes genome sequencing.</title>
        <authorList>
            <person name="Dunlap C."/>
        </authorList>
    </citation>
    <scope>NUCLEOTIDE SEQUENCE [LARGE SCALE GENOMIC DNA]</scope>
    <source>
        <strain evidence="9 11">CBP-3203</strain>
    </source>
</reference>
<dbReference type="Proteomes" id="UP000036168">
    <property type="component" value="Unassembled WGS sequence"/>
</dbReference>
<feature type="transmembrane region" description="Helical" evidence="6">
    <location>
        <begin position="53"/>
        <end position="75"/>
    </location>
</feature>
<dbReference type="Pfam" id="PF02683">
    <property type="entry name" value="DsbD_TM"/>
    <property type="match status" value="1"/>
</dbReference>
<feature type="domain" description="Cytochrome C biogenesis protein transmembrane" evidence="7">
    <location>
        <begin position="7"/>
        <end position="210"/>
    </location>
</feature>
<dbReference type="EMBL" id="LECW02000078">
    <property type="protein sequence ID" value="KRT87301.1"/>
    <property type="molecule type" value="Genomic_DNA"/>
</dbReference>
<evidence type="ECO:0000313" key="10">
    <source>
        <dbReference type="Proteomes" id="UP000036168"/>
    </source>
</evidence>
<reference evidence="8 10" key="1">
    <citation type="journal article" date="2015" name="Int. J. Syst. Evol. Microbiol.">
        <title>Bacillus glycinifermentans sp. nov., isolated from fermented soybean paste.</title>
        <authorList>
            <person name="Kim S.J."/>
            <person name="Dunlap C.A."/>
            <person name="Kwon S.W."/>
            <person name="Rooney A.P."/>
        </authorList>
    </citation>
    <scope>NUCLEOTIDE SEQUENCE [LARGE SCALE GENOMIC DNA]</scope>
    <source>
        <strain evidence="8 10">GO-13</strain>
    </source>
</reference>
<evidence type="ECO:0000313" key="11">
    <source>
        <dbReference type="Proteomes" id="UP001341297"/>
    </source>
</evidence>
<evidence type="ECO:0000256" key="5">
    <source>
        <dbReference type="ARBA" id="ARBA00023136"/>
    </source>
</evidence>
<dbReference type="InterPro" id="IPR051790">
    <property type="entry name" value="Cytochrome_c-biogenesis_DsbD"/>
</dbReference>
<accession>A0A0J6E9F1</accession>
<gene>
    <name evidence="8" type="ORF">AB447_208670</name>
    <name evidence="9" type="ORF">P8828_01220</name>
</gene>
<evidence type="ECO:0000256" key="6">
    <source>
        <dbReference type="SAM" id="Phobius"/>
    </source>
</evidence>
<evidence type="ECO:0000256" key="1">
    <source>
        <dbReference type="ARBA" id="ARBA00004141"/>
    </source>
</evidence>
<comment type="similarity">
    <text evidence="2">Belongs to the DsbD family.</text>
</comment>
<dbReference type="InterPro" id="IPR003834">
    <property type="entry name" value="Cyt_c_assmbl_TM_dom"/>
</dbReference>
<sequence length="235" mass="26050">MTDINYVLAFGAGFLSFISPCCLPLYPAFLSYITGVSMSDIHSDRMMLQKRSLLHTVFFLIGFSVIFVALGYSTSLVGSFFKDYHNLIRQLGAILIIFFGFVTLGVFKPEFLMKERRLHFKNKPGGLLGSVGIGMAFAAGWTPCTGPILAAVIALAGSNPVSAVPYMLLYALGFSLPFLLLSFFISKVKWLRKHQLLIMKIGGVAMILIGILLFFDWMTKIIIVLSELFGDFRGF</sequence>
<organism evidence="8 10">
    <name type="scientific">Bacillus glycinifermentans</name>
    <dbReference type="NCBI Taxonomy" id="1664069"/>
    <lineage>
        <taxon>Bacteria</taxon>
        <taxon>Bacillati</taxon>
        <taxon>Bacillota</taxon>
        <taxon>Bacilli</taxon>
        <taxon>Bacillales</taxon>
        <taxon>Bacillaceae</taxon>
        <taxon>Bacillus</taxon>
    </lineage>
</organism>
<keyword evidence="4 6" id="KW-1133">Transmembrane helix</keyword>
<evidence type="ECO:0000256" key="3">
    <source>
        <dbReference type="ARBA" id="ARBA00022692"/>
    </source>
</evidence>
<dbReference type="PATRIC" id="fig|1664069.3.peg.5169"/>
<accession>A0A0J6HV53</accession>
<name>A0A0J6HV53_9BACI</name>
<feature type="transmembrane region" description="Helical" evidence="6">
    <location>
        <begin position="87"/>
        <end position="107"/>
    </location>
</feature>